<dbReference type="InterPro" id="IPR050984">
    <property type="entry name" value="Gfo/Idh/MocA_domain"/>
</dbReference>
<dbReference type="InterPro" id="IPR000683">
    <property type="entry name" value="Gfo/Idh/MocA-like_OxRdtase_N"/>
</dbReference>
<dbReference type="Gene3D" id="3.30.360.10">
    <property type="entry name" value="Dihydrodipicolinate Reductase, domain 2"/>
    <property type="match status" value="1"/>
</dbReference>
<evidence type="ECO:0000313" key="14">
    <source>
        <dbReference type="Proteomes" id="UP000271974"/>
    </source>
</evidence>
<evidence type="ECO:0000256" key="4">
    <source>
        <dbReference type="ARBA" id="ARBA00038984"/>
    </source>
</evidence>
<dbReference type="GO" id="GO:0047837">
    <property type="term" value="F:D-xylose 1-dehydrogenase (NADP+) activity"/>
    <property type="evidence" value="ECO:0007669"/>
    <property type="project" value="UniProtKB-EC"/>
</dbReference>
<dbReference type="EC" id="1.3.1.20" evidence="3"/>
<feature type="domain" description="GFO/IDH/MocA-like oxidoreductase" evidence="12">
    <location>
        <begin position="91"/>
        <end position="206"/>
    </location>
</feature>
<dbReference type="STRING" id="188477.A0A3S0ZUK2"/>
<organism evidence="13 14">
    <name type="scientific">Elysia chlorotica</name>
    <name type="common">Eastern emerald elysia</name>
    <name type="synonym">Sea slug</name>
    <dbReference type="NCBI Taxonomy" id="188477"/>
    <lineage>
        <taxon>Eukaryota</taxon>
        <taxon>Metazoa</taxon>
        <taxon>Spiralia</taxon>
        <taxon>Lophotrochozoa</taxon>
        <taxon>Mollusca</taxon>
        <taxon>Gastropoda</taxon>
        <taxon>Heterobranchia</taxon>
        <taxon>Euthyneura</taxon>
        <taxon>Panpulmonata</taxon>
        <taxon>Sacoglossa</taxon>
        <taxon>Placobranchoidea</taxon>
        <taxon>Plakobranchidae</taxon>
        <taxon>Elysia</taxon>
    </lineage>
</organism>
<evidence type="ECO:0000256" key="5">
    <source>
        <dbReference type="ARBA" id="ARBA00040603"/>
    </source>
</evidence>
<feature type="domain" description="Gfo/Idh/MocA-like oxidoreductase N-terminal" evidence="11">
    <location>
        <begin position="6"/>
        <end position="68"/>
    </location>
</feature>
<dbReference type="GO" id="GO:0047115">
    <property type="term" value="F:trans-1,2-dihydrobenzene-1,2-diol dehydrogenase activity"/>
    <property type="evidence" value="ECO:0007669"/>
    <property type="project" value="UniProtKB-EC"/>
</dbReference>
<dbReference type="Proteomes" id="UP000271974">
    <property type="component" value="Unassembled WGS sequence"/>
</dbReference>
<evidence type="ECO:0000259" key="12">
    <source>
        <dbReference type="Pfam" id="PF22725"/>
    </source>
</evidence>
<evidence type="ECO:0000256" key="1">
    <source>
        <dbReference type="ARBA" id="ARBA00010928"/>
    </source>
</evidence>
<dbReference type="PANTHER" id="PTHR22604:SF105">
    <property type="entry name" value="TRANS-1,2-DIHYDROBENZENE-1,2-DIOL DEHYDROGENASE"/>
    <property type="match status" value="1"/>
</dbReference>
<evidence type="ECO:0000256" key="2">
    <source>
        <dbReference type="ARBA" id="ARBA00023002"/>
    </source>
</evidence>
<proteinExistence type="inferred from homology"/>
<dbReference type="Pfam" id="PF22725">
    <property type="entry name" value="GFO_IDH_MocA_C3"/>
    <property type="match status" value="1"/>
</dbReference>
<evidence type="ECO:0000256" key="3">
    <source>
        <dbReference type="ARBA" id="ARBA00038853"/>
    </source>
</evidence>
<keyword evidence="2" id="KW-0560">Oxidoreductase</keyword>
<dbReference type="InterPro" id="IPR036291">
    <property type="entry name" value="NAD(P)-bd_dom_sf"/>
</dbReference>
<dbReference type="PANTHER" id="PTHR22604">
    <property type="entry name" value="OXIDOREDUCTASES"/>
    <property type="match status" value="1"/>
</dbReference>
<dbReference type="GO" id="GO:0000166">
    <property type="term" value="F:nucleotide binding"/>
    <property type="evidence" value="ECO:0007669"/>
    <property type="project" value="InterPro"/>
</dbReference>
<gene>
    <name evidence="13" type="ORF">EGW08_016629</name>
</gene>
<keyword evidence="14" id="KW-1185">Reference proteome</keyword>
<sequence length="293" mass="32322">MATPTRWGICGAGNMANELCVCLESLPLEHQIIAVAARDKSKAENFAKSFDIPLAYGSYEELATNPDIGGGAAVKIVKRQGFWSLHFPLYKFLREKLDCGIIGEVVMVEASLCVCFGEDRYLGSLNLGGGALKNMGVYPIMIADFLFPNVPPETIHAVGNVKEGGVDQTGVVCIKYPGGKLASLTFSNQTHFGLNRMTIRGTKGLIMIPDFFWSPTKIILPDNEKIFELPKVRHPEKFRYFCGEGLTYQIHNFRECLLKGLTESPNVPHRTSERISHISQGVLNQLGVQYPSP</sequence>
<evidence type="ECO:0000256" key="8">
    <source>
        <dbReference type="ARBA" id="ARBA00043025"/>
    </source>
</evidence>
<accession>A0A3S0ZUK2</accession>
<dbReference type="Pfam" id="PF01408">
    <property type="entry name" value="GFO_IDH_MocA"/>
    <property type="match status" value="1"/>
</dbReference>
<evidence type="ECO:0000313" key="13">
    <source>
        <dbReference type="EMBL" id="RUS75603.1"/>
    </source>
</evidence>
<evidence type="ECO:0000256" key="6">
    <source>
        <dbReference type="ARBA" id="ARBA00042926"/>
    </source>
</evidence>
<comment type="catalytic activity">
    <reaction evidence="10">
        <text>D-xylose + NADP(+) = D-xylono-1,5-lactone + NADPH + H(+)</text>
        <dbReference type="Rhea" id="RHEA:22000"/>
        <dbReference type="ChEBI" id="CHEBI:15378"/>
        <dbReference type="ChEBI" id="CHEBI:15867"/>
        <dbReference type="ChEBI" id="CHEBI:53455"/>
        <dbReference type="ChEBI" id="CHEBI:57783"/>
        <dbReference type="ChEBI" id="CHEBI:58349"/>
        <dbReference type="EC" id="1.1.1.179"/>
    </reaction>
</comment>
<dbReference type="EMBL" id="RQTK01000725">
    <property type="protein sequence ID" value="RUS75603.1"/>
    <property type="molecule type" value="Genomic_DNA"/>
</dbReference>
<evidence type="ECO:0000256" key="10">
    <source>
        <dbReference type="ARBA" id="ARBA00049233"/>
    </source>
</evidence>
<evidence type="ECO:0000259" key="11">
    <source>
        <dbReference type="Pfam" id="PF01408"/>
    </source>
</evidence>
<comment type="similarity">
    <text evidence="1">Belongs to the Gfo/Idh/MocA family.</text>
</comment>
<evidence type="ECO:0000256" key="7">
    <source>
        <dbReference type="ARBA" id="ARBA00042988"/>
    </source>
</evidence>
<comment type="catalytic activity">
    <reaction evidence="9">
        <text>(1R,2R)-1,2-dihydrobenzene-1,2-diol + NADP(+) = catechol + NADPH + H(+)</text>
        <dbReference type="Rhea" id="RHEA:16729"/>
        <dbReference type="ChEBI" id="CHEBI:10702"/>
        <dbReference type="ChEBI" id="CHEBI:15378"/>
        <dbReference type="ChEBI" id="CHEBI:18135"/>
        <dbReference type="ChEBI" id="CHEBI:57783"/>
        <dbReference type="ChEBI" id="CHEBI:58349"/>
        <dbReference type="EC" id="1.3.1.20"/>
    </reaction>
</comment>
<dbReference type="SUPFAM" id="SSF51735">
    <property type="entry name" value="NAD(P)-binding Rossmann-fold domains"/>
    <property type="match status" value="1"/>
</dbReference>
<dbReference type="Gene3D" id="3.40.50.720">
    <property type="entry name" value="NAD(P)-binding Rossmann-like Domain"/>
    <property type="match status" value="1"/>
</dbReference>
<reference evidence="13 14" key="1">
    <citation type="submission" date="2019-01" db="EMBL/GenBank/DDBJ databases">
        <title>A draft genome assembly of the solar-powered sea slug Elysia chlorotica.</title>
        <authorList>
            <person name="Cai H."/>
            <person name="Li Q."/>
            <person name="Fang X."/>
            <person name="Li J."/>
            <person name="Curtis N.E."/>
            <person name="Altenburger A."/>
            <person name="Shibata T."/>
            <person name="Feng M."/>
            <person name="Maeda T."/>
            <person name="Schwartz J.A."/>
            <person name="Shigenobu S."/>
            <person name="Lundholm N."/>
            <person name="Nishiyama T."/>
            <person name="Yang H."/>
            <person name="Hasebe M."/>
            <person name="Li S."/>
            <person name="Pierce S.K."/>
            <person name="Wang J."/>
        </authorList>
    </citation>
    <scope>NUCLEOTIDE SEQUENCE [LARGE SCALE GENOMIC DNA]</scope>
    <source>
        <strain evidence="13">EC2010</strain>
        <tissue evidence="13">Whole organism of an adult</tissue>
    </source>
</reference>
<evidence type="ECO:0000256" key="9">
    <source>
        <dbReference type="ARBA" id="ARBA00047423"/>
    </source>
</evidence>
<comment type="caution">
    <text evidence="13">The sequence shown here is derived from an EMBL/GenBank/DDBJ whole genome shotgun (WGS) entry which is preliminary data.</text>
</comment>
<protein>
    <recommendedName>
        <fullName evidence="5">Trans-1,2-dihydrobenzene-1,2-diol dehydrogenase</fullName>
        <ecNumber evidence="4">1.1.1.179</ecNumber>
        <ecNumber evidence="3">1.3.1.20</ecNumber>
    </recommendedName>
    <alternativeName>
        <fullName evidence="8">D-xylose 1-dehydrogenase</fullName>
    </alternativeName>
    <alternativeName>
        <fullName evidence="7">D-xylose-NADP dehydrogenase</fullName>
    </alternativeName>
    <alternativeName>
        <fullName evidence="6">Dimeric dihydrodiol dehydrogenase</fullName>
    </alternativeName>
</protein>
<dbReference type="InterPro" id="IPR055170">
    <property type="entry name" value="GFO_IDH_MocA-like_dom"/>
</dbReference>
<name>A0A3S0ZUK2_ELYCH</name>
<dbReference type="OrthoDB" id="2129491at2759"/>
<dbReference type="AlphaFoldDB" id="A0A3S0ZUK2"/>
<dbReference type="SUPFAM" id="SSF55347">
    <property type="entry name" value="Glyceraldehyde-3-phosphate dehydrogenase-like, C-terminal domain"/>
    <property type="match status" value="1"/>
</dbReference>
<dbReference type="EC" id="1.1.1.179" evidence="4"/>